<dbReference type="EMBL" id="BONX01000036">
    <property type="protein sequence ID" value="GIG98695.1"/>
    <property type="molecule type" value="Genomic_DNA"/>
</dbReference>
<name>A0ABQ4EVL9_9ACTN</name>
<evidence type="ECO:0000313" key="2">
    <source>
        <dbReference type="EMBL" id="GIG98695.1"/>
    </source>
</evidence>
<reference evidence="2 3" key="1">
    <citation type="submission" date="2021-01" db="EMBL/GenBank/DDBJ databases">
        <title>Whole genome shotgun sequence of Plantactinospora mayteni NBRC 109088.</title>
        <authorList>
            <person name="Komaki H."/>
            <person name="Tamura T."/>
        </authorList>
    </citation>
    <scope>NUCLEOTIDE SEQUENCE [LARGE SCALE GENOMIC DNA]</scope>
    <source>
        <strain evidence="2 3">NBRC 109088</strain>
    </source>
</reference>
<feature type="region of interest" description="Disordered" evidence="1">
    <location>
        <begin position="78"/>
        <end position="118"/>
    </location>
</feature>
<dbReference type="Proteomes" id="UP000621500">
    <property type="component" value="Unassembled WGS sequence"/>
</dbReference>
<organism evidence="2 3">
    <name type="scientific">Plantactinospora mayteni</name>
    <dbReference type="NCBI Taxonomy" id="566021"/>
    <lineage>
        <taxon>Bacteria</taxon>
        <taxon>Bacillati</taxon>
        <taxon>Actinomycetota</taxon>
        <taxon>Actinomycetes</taxon>
        <taxon>Micromonosporales</taxon>
        <taxon>Micromonosporaceae</taxon>
        <taxon>Plantactinospora</taxon>
    </lineage>
</organism>
<comment type="caution">
    <text evidence="2">The sequence shown here is derived from an EMBL/GenBank/DDBJ whole genome shotgun (WGS) entry which is preliminary data.</text>
</comment>
<keyword evidence="3" id="KW-1185">Reference proteome</keyword>
<sequence length="118" mass="12134">MPVSAAELLTGGGAEAEAGDTHRLVRGSIGSYTDRSSGRRLQAAVFRLEGRLADGSQWTTSLRVAVPPHAEQTALFAEPDEPATRTAMAATPMGVAGPGAPPPSGDRIRAARQSATDP</sequence>
<evidence type="ECO:0000256" key="1">
    <source>
        <dbReference type="SAM" id="MobiDB-lite"/>
    </source>
</evidence>
<evidence type="ECO:0000313" key="3">
    <source>
        <dbReference type="Proteomes" id="UP000621500"/>
    </source>
</evidence>
<proteinExistence type="predicted"/>
<gene>
    <name evidence="2" type="ORF">Pma05_52680</name>
</gene>
<feature type="compositionally biased region" description="Low complexity" evidence="1">
    <location>
        <begin position="84"/>
        <end position="95"/>
    </location>
</feature>
<protein>
    <submittedName>
        <fullName evidence="2">Uncharacterized protein</fullName>
    </submittedName>
</protein>
<accession>A0ABQ4EVL9</accession>